<feature type="transmembrane region" description="Helical" evidence="10">
    <location>
        <begin position="208"/>
        <end position="231"/>
    </location>
</feature>
<evidence type="ECO:0000256" key="1">
    <source>
        <dbReference type="ARBA" id="ARBA00004141"/>
    </source>
</evidence>
<dbReference type="InterPro" id="IPR001499">
    <property type="entry name" value="GPCR_STE3"/>
</dbReference>
<keyword evidence="4 10" id="KW-0812">Transmembrane</keyword>
<dbReference type="Proteomes" id="UP000218811">
    <property type="component" value="Unassembled WGS sequence"/>
</dbReference>
<evidence type="ECO:0000256" key="9">
    <source>
        <dbReference type="ARBA" id="ARBA00023224"/>
    </source>
</evidence>
<dbReference type="OrthoDB" id="2874149at2759"/>
<dbReference type="AlphaFoldDB" id="A0A2H3JNM0"/>
<dbReference type="GO" id="GO:0000750">
    <property type="term" value="P:pheromone-dependent signal transduction involved in conjugation with cellular fusion"/>
    <property type="evidence" value="ECO:0007669"/>
    <property type="project" value="TreeGrafter"/>
</dbReference>
<evidence type="ECO:0000256" key="4">
    <source>
        <dbReference type="ARBA" id="ARBA00022692"/>
    </source>
</evidence>
<evidence type="ECO:0000313" key="11">
    <source>
        <dbReference type="EMBL" id="PCH39328.1"/>
    </source>
</evidence>
<keyword evidence="9" id="KW-0807">Transducer</keyword>
<feature type="transmembrane region" description="Helical" evidence="10">
    <location>
        <begin position="166"/>
        <end position="187"/>
    </location>
</feature>
<evidence type="ECO:0000256" key="8">
    <source>
        <dbReference type="ARBA" id="ARBA00023170"/>
    </source>
</evidence>
<reference evidence="11 12" key="1">
    <citation type="journal article" date="2012" name="Science">
        <title>The Paleozoic origin of enzymatic lignin decomposition reconstructed from 31 fungal genomes.</title>
        <authorList>
            <person name="Floudas D."/>
            <person name="Binder M."/>
            <person name="Riley R."/>
            <person name="Barry K."/>
            <person name="Blanchette R.A."/>
            <person name="Henrissat B."/>
            <person name="Martinez A.T."/>
            <person name="Otillar R."/>
            <person name="Spatafora J.W."/>
            <person name="Yadav J.S."/>
            <person name="Aerts A."/>
            <person name="Benoit I."/>
            <person name="Boyd A."/>
            <person name="Carlson A."/>
            <person name="Copeland A."/>
            <person name="Coutinho P.M."/>
            <person name="de Vries R.P."/>
            <person name="Ferreira P."/>
            <person name="Findley K."/>
            <person name="Foster B."/>
            <person name="Gaskell J."/>
            <person name="Glotzer D."/>
            <person name="Gorecki P."/>
            <person name="Heitman J."/>
            <person name="Hesse C."/>
            <person name="Hori C."/>
            <person name="Igarashi K."/>
            <person name="Jurgens J.A."/>
            <person name="Kallen N."/>
            <person name="Kersten P."/>
            <person name="Kohler A."/>
            <person name="Kuees U."/>
            <person name="Kumar T.K.A."/>
            <person name="Kuo A."/>
            <person name="LaButti K."/>
            <person name="Larrondo L.F."/>
            <person name="Lindquist E."/>
            <person name="Ling A."/>
            <person name="Lombard V."/>
            <person name="Lucas S."/>
            <person name="Lundell T."/>
            <person name="Martin R."/>
            <person name="McLaughlin D.J."/>
            <person name="Morgenstern I."/>
            <person name="Morin E."/>
            <person name="Murat C."/>
            <person name="Nagy L.G."/>
            <person name="Nolan M."/>
            <person name="Ohm R.A."/>
            <person name="Patyshakuliyeva A."/>
            <person name="Rokas A."/>
            <person name="Ruiz-Duenas F.J."/>
            <person name="Sabat G."/>
            <person name="Salamov A."/>
            <person name="Samejima M."/>
            <person name="Schmutz J."/>
            <person name="Slot J.C."/>
            <person name="St John F."/>
            <person name="Stenlid J."/>
            <person name="Sun H."/>
            <person name="Sun S."/>
            <person name="Syed K."/>
            <person name="Tsang A."/>
            <person name="Wiebenga A."/>
            <person name="Young D."/>
            <person name="Pisabarro A."/>
            <person name="Eastwood D.C."/>
            <person name="Martin F."/>
            <person name="Cullen D."/>
            <person name="Grigoriev I.V."/>
            <person name="Hibbett D.S."/>
        </authorList>
    </citation>
    <scope>NUCLEOTIDE SEQUENCE [LARGE SCALE GENOMIC DNA]</scope>
    <source>
        <strain evidence="11 12">MD-104</strain>
    </source>
</reference>
<dbReference type="EMBL" id="KB467987">
    <property type="protein sequence ID" value="PCH39328.1"/>
    <property type="molecule type" value="Genomic_DNA"/>
</dbReference>
<name>A0A2H3JNM0_WOLCO</name>
<evidence type="ECO:0000256" key="6">
    <source>
        <dbReference type="ARBA" id="ARBA00023040"/>
    </source>
</evidence>
<evidence type="ECO:0000256" key="2">
    <source>
        <dbReference type="ARBA" id="ARBA00011085"/>
    </source>
</evidence>
<feature type="transmembrane region" description="Helical" evidence="10">
    <location>
        <begin position="38"/>
        <end position="57"/>
    </location>
</feature>
<dbReference type="InterPro" id="IPR000481">
    <property type="entry name" value="GPCR_Pheromne_B_alpha_rcpt"/>
</dbReference>
<protein>
    <submittedName>
        <fullName evidence="11">STE3-domain-containing protein</fullName>
    </submittedName>
</protein>
<keyword evidence="8" id="KW-0675">Receptor</keyword>
<accession>A0A2H3JNM0</accession>
<evidence type="ECO:0000256" key="10">
    <source>
        <dbReference type="SAM" id="Phobius"/>
    </source>
</evidence>
<evidence type="ECO:0000256" key="5">
    <source>
        <dbReference type="ARBA" id="ARBA00022989"/>
    </source>
</evidence>
<feature type="transmembrane region" description="Helical" evidence="10">
    <location>
        <begin position="77"/>
        <end position="96"/>
    </location>
</feature>
<dbReference type="PANTHER" id="PTHR28097">
    <property type="entry name" value="PHEROMONE A FACTOR RECEPTOR"/>
    <property type="match status" value="1"/>
</dbReference>
<comment type="subcellular location">
    <subcellularLocation>
        <location evidence="1">Membrane</location>
        <topology evidence="1">Multi-pass membrane protein</topology>
    </subcellularLocation>
</comment>
<evidence type="ECO:0000256" key="3">
    <source>
        <dbReference type="ARBA" id="ARBA00022507"/>
    </source>
</evidence>
<dbReference type="GO" id="GO:0005886">
    <property type="term" value="C:plasma membrane"/>
    <property type="evidence" value="ECO:0007669"/>
    <property type="project" value="TreeGrafter"/>
</dbReference>
<keyword evidence="12" id="KW-1185">Reference proteome</keyword>
<keyword evidence="3" id="KW-0589">Pheromone response</keyword>
<gene>
    <name evidence="11" type="ORF">WOLCODRAFT_141188</name>
</gene>
<comment type="similarity">
    <text evidence="2">Belongs to the G-protein coupled receptor 4 family.</text>
</comment>
<dbReference type="Pfam" id="PF02076">
    <property type="entry name" value="STE3"/>
    <property type="match status" value="1"/>
</dbReference>
<dbReference type="PANTHER" id="PTHR28097:SF1">
    <property type="entry name" value="PHEROMONE A FACTOR RECEPTOR"/>
    <property type="match status" value="1"/>
</dbReference>
<dbReference type="PRINTS" id="PR00901">
    <property type="entry name" value="PHEROMONEBAR"/>
</dbReference>
<feature type="transmembrane region" description="Helical" evidence="10">
    <location>
        <begin position="12"/>
        <end position="31"/>
    </location>
</feature>
<evidence type="ECO:0000256" key="7">
    <source>
        <dbReference type="ARBA" id="ARBA00023136"/>
    </source>
</evidence>
<dbReference type="GO" id="GO:0004934">
    <property type="term" value="F:mating-type alpha-factor pheromone receptor activity"/>
    <property type="evidence" value="ECO:0007669"/>
    <property type="project" value="InterPro"/>
</dbReference>
<keyword evidence="5 10" id="KW-1133">Transmembrane helix</keyword>
<keyword evidence="6" id="KW-0297">G-protein coupled receptor</keyword>
<evidence type="ECO:0000313" key="12">
    <source>
        <dbReference type="Proteomes" id="UP000218811"/>
    </source>
</evidence>
<feature type="transmembrane region" description="Helical" evidence="10">
    <location>
        <begin position="274"/>
        <end position="294"/>
    </location>
</feature>
<feature type="transmembrane region" description="Helical" evidence="10">
    <location>
        <begin position="116"/>
        <end position="137"/>
    </location>
</feature>
<dbReference type="CDD" id="cd14966">
    <property type="entry name" value="7tmD_STE3"/>
    <property type="match status" value="1"/>
</dbReference>
<keyword evidence="7 10" id="KW-0472">Membrane</keyword>
<dbReference type="OMA" id="WRDNVIN"/>
<dbReference type="PRINTS" id="PR00899">
    <property type="entry name" value="GPCRSTE3"/>
</dbReference>
<organism evidence="11 12">
    <name type="scientific">Wolfiporia cocos (strain MD-104)</name>
    <name type="common">Brown rot fungus</name>
    <dbReference type="NCBI Taxonomy" id="742152"/>
    <lineage>
        <taxon>Eukaryota</taxon>
        <taxon>Fungi</taxon>
        <taxon>Dikarya</taxon>
        <taxon>Basidiomycota</taxon>
        <taxon>Agaricomycotina</taxon>
        <taxon>Agaricomycetes</taxon>
        <taxon>Polyporales</taxon>
        <taxon>Phaeolaceae</taxon>
        <taxon>Wolfiporia</taxon>
    </lineage>
</organism>
<sequence>MDSSWAVQQNVVIAFSFIGFVLVNVPLYWHLEAWNTGCIIYIFWSGSQCLIQFINAVVWRDNVINWAPVWCDITSRYMLAASVGITTASLLINRRLYHIANITTIHLDAKDRRRMIVIDVSIGLGLPILQVLVYWFIQGHRFDIFEGFGCFYAIPNTILSWFLCDIWPIVIGCISAVYCVLTIRAFLRRRKQLSELVAANSNLDFNRYFRLMAIAAVEVCFTVPLGIYSMVQNATGYIYPWTGLANLHYQFSAVDQIPAFLWRADPQVAQGLAFTRWSFIGTALLFFALFGLAAEARKHYRDAYVAVCSRVGVRTDFYTGLSSRLGIGRPWKSFVSSFSRSKSDITMPAVTIDTFIQKSRPHSIRTFSDKLSVSISLTDVDSAHSIKLASPASYSSTCVADSPADDKSLAMRERRDVPLPSLPSLDLEPEFVLDISRVMMERPLPDVPPSVRHSVDIV</sequence>
<proteinExistence type="inferred from homology"/>